<dbReference type="SMART" id="SM00797">
    <property type="entry name" value="AHS2"/>
    <property type="match status" value="1"/>
</dbReference>
<dbReference type="Pfam" id="PF02626">
    <property type="entry name" value="CT_A_B"/>
    <property type="match status" value="1"/>
</dbReference>
<keyword evidence="3" id="KW-0067">ATP-binding</keyword>
<dbReference type="NCBIfam" id="TIGR00724">
    <property type="entry name" value="urea_amlyse_rel"/>
    <property type="match status" value="1"/>
</dbReference>
<dbReference type="EMBL" id="JAHPRE010000067">
    <property type="protein sequence ID" value="MCU4398060.1"/>
    <property type="molecule type" value="Genomic_DNA"/>
</dbReference>
<dbReference type="InterPro" id="IPR029000">
    <property type="entry name" value="Cyclophilin-like_dom_sf"/>
</dbReference>
<dbReference type="InterPro" id="IPR052708">
    <property type="entry name" value="PxpC"/>
</dbReference>
<feature type="domain" description="Carboxyltransferase" evidence="4">
    <location>
        <begin position="1"/>
        <end position="192"/>
    </location>
</feature>
<organism evidence="6 7">
    <name type="scientific">Acinetobacter junii</name>
    <dbReference type="NCBI Taxonomy" id="40215"/>
    <lineage>
        <taxon>Bacteria</taxon>
        <taxon>Pseudomonadati</taxon>
        <taxon>Pseudomonadota</taxon>
        <taxon>Gammaproteobacteria</taxon>
        <taxon>Moraxellales</taxon>
        <taxon>Moraxellaceae</taxon>
        <taxon>Acinetobacter</taxon>
    </lineage>
</organism>
<evidence type="ECO:0000259" key="4">
    <source>
        <dbReference type="SMART" id="SM00796"/>
    </source>
</evidence>
<dbReference type="Pfam" id="PF02682">
    <property type="entry name" value="CT_C_D"/>
    <property type="match status" value="1"/>
</dbReference>
<dbReference type="SUPFAM" id="SSF160467">
    <property type="entry name" value="PH0987 N-terminal domain-like"/>
    <property type="match status" value="1"/>
</dbReference>
<dbReference type="PANTHER" id="PTHR43309">
    <property type="entry name" value="5-OXOPROLINASE SUBUNIT C"/>
    <property type="match status" value="1"/>
</dbReference>
<dbReference type="GO" id="GO:0016787">
    <property type="term" value="F:hydrolase activity"/>
    <property type="evidence" value="ECO:0007669"/>
    <property type="project" value="UniProtKB-KW"/>
</dbReference>
<evidence type="ECO:0000313" key="6">
    <source>
        <dbReference type="EMBL" id="MCU4398060.1"/>
    </source>
</evidence>
<evidence type="ECO:0000313" key="7">
    <source>
        <dbReference type="Proteomes" id="UP001208534"/>
    </source>
</evidence>
<evidence type="ECO:0000256" key="2">
    <source>
        <dbReference type="ARBA" id="ARBA00022801"/>
    </source>
</evidence>
<dbReference type="Proteomes" id="UP001208534">
    <property type="component" value="Unassembled WGS sequence"/>
</dbReference>
<dbReference type="SMART" id="SM00796">
    <property type="entry name" value="AHS1"/>
    <property type="match status" value="1"/>
</dbReference>
<name>A0AAW5RCM4_ACIJU</name>
<dbReference type="InterPro" id="IPR003778">
    <property type="entry name" value="CT_A_B"/>
</dbReference>
<sequence>MRFLSVNENAFLIELDALETTIAVYQSLNQANHPYIQELIPAARTVLVYFDPIWIDQLSLIKWIRSQKIELKRFNSTKEIVIGVHYDGCDLAEIADHLGLTTQQLIRKHTESCWQVAFIGFAPGFAYLMSHDQPFGSVPRRSSPRKKVTAGSVGLAGEYSGIYPKESPGGWQLIGRTDEIMWDIHRENPALLLPSDQVIFKDISRNPTQTSVSTTLVHSNLATYKPVLFEVLNTGLQVLVQDQGRHHVASLGVGRAGALDQSSFVEANLIVGNPKHAAVLEILNGGLKLKVIQPTVIAVTGALSELWITYKETGKRQASLCQPIALDEGDEIYLTQPKEGLRNYLAVQGGIYAEQILGSVSYDSLAELGTSPIQVGDQIYSAQLKTYPVELNHFVRTKPKVGDEIIIDVFLGPRTDWFSTDSLELFFNQRWQVSAESNRIGLRLSGEKPLVREIDKELPSEGCCTGAIQVPPNGQPVLFMNDHPITGGYPVIASVAAYHLDLIAQIPTGCLIKFRQISDFMDLK</sequence>
<protein>
    <submittedName>
        <fullName evidence="6">Urea amidolyase family protein</fullName>
    </submittedName>
</protein>
<dbReference type="RefSeq" id="WP_212386916.1">
    <property type="nucleotide sequence ID" value="NZ_CP071973.1"/>
</dbReference>
<proteinExistence type="predicted"/>
<dbReference type="PANTHER" id="PTHR43309:SF3">
    <property type="entry name" value="5-OXOPROLINASE SUBUNIT C"/>
    <property type="match status" value="1"/>
</dbReference>
<evidence type="ECO:0000259" key="5">
    <source>
        <dbReference type="SMART" id="SM00797"/>
    </source>
</evidence>
<keyword evidence="2" id="KW-0378">Hydrolase</keyword>
<dbReference type="Gene3D" id="3.30.1360.40">
    <property type="match status" value="1"/>
</dbReference>
<evidence type="ECO:0000256" key="1">
    <source>
        <dbReference type="ARBA" id="ARBA00022741"/>
    </source>
</evidence>
<evidence type="ECO:0000256" key="3">
    <source>
        <dbReference type="ARBA" id="ARBA00022840"/>
    </source>
</evidence>
<dbReference type="SUPFAM" id="SSF50891">
    <property type="entry name" value="Cyclophilin-like"/>
    <property type="match status" value="2"/>
</dbReference>
<feature type="domain" description="Carboxyltransferase" evidence="5">
    <location>
        <begin position="250"/>
        <end position="524"/>
    </location>
</feature>
<dbReference type="GO" id="GO:0005524">
    <property type="term" value="F:ATP binding"/>
    <property type="evidence" value="ECO:0007669"/>
    <property type="project" value="UniProtKB-KW"/>
</dbReference>
<comment type="caution">
    <text evidence="6">The sequence shown here is derived from an EMBL/GenBank/DDBJ whole genome shotgun (WGS) entry which is preliminary data.</text>
</comment>
<accession>A0AAW5RCM4</accession>
<reference evidence="6" key="1">
    <citation type="submission" date="2021-06" db="EMBL/GenBank/DDBJ databases">
        <title>Propagation of a rapidly emergent carbapenem-resistant Acinetobacter baumannii lineage by various extra-hospital transmission networks.</title>
        <authorList>
            <person name="Calix J."/>
        </authorList>
    </citation>
    <scope>NUCLEOTIDE SEQUENCE</scope>
    <source>
        <strain evidence="6">WU_MDCI_Aw63</strain>
    </source>
</reference>
<dbReference type="InterPro" id="IPR003833">
    <property type="entry name" value="CT_C_D"/>
</dbReference>
<dbReference type="AlphaFoldDB" id="A0AAW5RCM4"/>
<dbReference type="Gene3D" id="2.40.100.10">
    <property type="entry name" value="Cyclophilin-like"/>
    <property type="match status" value="2"/>
</dbReference>
<keyword evidence="1" id="KW-0547">Nucleotide-binding</keyword>
<gene>
    <name evidence="6" type="ORF">KTH64_14145</name>
</gene>